<sequence>MPQPSHLLDPPLHPDPSSSRPRPPTTKRRTRLSPKNSHLYSLSDPSSGLLALLVTVAGSSSVHGRPLESQSDVPPDFLCPRLYLRAADSSSPQDLFSSSAPCDFPQPSTSSQSPSGTLPDQSAQPRKKRSRRGYNIADKYEQSPDGRWRKVDSWELYGSSSCAVTQCMDTSATELPVQDDQVSASPSSSATDTSSSSTSTLPSLPNGWGKTSPDGMTGIILALSLSLAIILIIFMMGIVLWRKKRRKHDEKDTEKTASVRGDANSEVSEEIKRARSQQRMWARASAKWMANVRQSARLRRKRKAVAKGSDCTLLDDSQPPQASSSALSLTRTCTITDRDSTYSSRPRSIRSRSRTVTRSRSPSLAPSSRSRCDDNDEPQSPPPQPPAYPSEPHSHRPHAYRSSSHHSGVPRRRSSHSSLLSEPPPPCSATHSRPSSPVPYEPPIDSAHVATDDKNILARMVRLASAPPPADGPSPSSPGGSSELYPSVPVLEDDGFEPLPPELQHDVDGHVSGERAIRGPGRTPDTPPPPLDASSPYPGVDLPSSDIDSEVPSYTEDARRHPALVLPPPPSKIALAGPMFYEYPNEFEEDVVTTEPPLGPSSPPFEEQAPSAPPFQLAEGPIATPSAPPLDFADEPPPALEVLAPSAPPLGLEPELGLEPQIAHGTSADSYGNGESAPQAAPDDHGGVNPAPSAGAASVRQASAYNERDRSRSPPGYLP</sequence>
<feature type="compositionally biased region" description="Low complexity" evidence="1">
    <location>
        <begin position="314"/>
        <end position="328"/>
    </location>
</feature>
<evidence type="ECO:0000256" key="1">
    <source>
        <dbReference type="SAM" id="MobiDB-lite"/>
    </source>
</evidence>
<protein>
    <submittedName>
        <fullName evidence="3">Uncharacterized protein</fullName>
    </submittedName>
</protein>
<keyword evidence="4" id="KW-1185">Reference proteome</keyword>
<keyword evidence="2" id="KW-0812">Transmembrane</keyword>
<feature type="transmembrane region" description="Helical" evidence="2">
    <location>
        <begin position="219"/>
        <end position="241"/>
    </location>
</feature>
<gene>
    <name evidence="3" type="ORF">L227DRAFT_607612</name>
</gene>
<feature type="compositionally biased region" description="Low complexity" evidence="1">
    <location>
        <begin position="183"/>
        <end position="204"/>
    </location>
</feature>
<feature type="compositionally biased region" description="Pro residues" evidence="1">
    <location>
        <begin position="466"/>
        <end position="476"/>
    </location>
</feature>
<accession>A0A5C2SPF3</accession>
<feature type="compositionally biased region" description="Low complexity" evidence="1">
    <location>
        <begin position="643"/>
        <end position="660"/>
    </location>
</feature>
<organism evidence="3 4">
    <name type="scientific">Lentinus tigrinus ALCF2SS1-6</name>
    <dbReference type="NCBI Taxonomy" id="1328759"/>
    <lineage>
        <taxon>Eukaryota</taxon>
        <taxon>Fungi</taxon>
        <taxon>Dikarya</taxon>
        <taxon>Basidiomycota</taxon>
        <taxon>Agaricomycotina</taxon>
        <taxon>Agaricomycetes</taxon>
        <taxon>Polyporales</taxon>
        <taxon>Polyporaceae</taxon>
        <taxon>Lentinus</taxon>
    </lineage>
</organism>
<feature type="compositionally biased region" description="Low complexity" evidence="1">
    <location>
        <begin position="1"/>
        <end position="20"/>
    </location>
</feature>
<feature type="region of interest" description="Disordered" evidence="1">
    <location>
        <begin position="245"/>
        <end position="271"/>
    </location>
</feature>
<feature type="region of interest" description="Disordered" evidence="1">
    <location>
        <begin position="1"/>
        <end position="44"/>
    </location>
</feature>
<dbReference type="AlphaFoldDB" id="A0A5C2SPF3"/>
<feature type="compositionally biased region" description="Pro residues" evidence="1">
    <location>
        <begin position="379"/>
        <end position="389"/>
    </location>
</feature>
<proteinExistence type="predicted"/>
<dbReference type="Proteomes" id="UP000313359">
    <property type="component" value="Unassembled WGS sequence"/>
</dbReference>
<evidence type="ECO:0000313" key="3">
    <source>
        <dbReference type="EMBL" id="RPD65009.1"/>
    </source>
</evidence>
<feature type="compositionally biased region" description="Low complexity" evidence="1">
    <location>
        <begin position="358"/>
        <end position="369"/>
    </location>
</feature>
<feature type="compositionally biased region" description="Basic and acidic residues" evidence="1">
    <location>
        <begin position="503"/>
        <end position="517"/>
    </location>
</feature>
<feature type="region of interest" description="Disordered" evidence="1">
    <location>
        <begin position="300"/>
        <end position="569"/>
    </location>
</feature>
<feature type="region of interest" description="Disordered" evidence="1">
    <location>
        <begin position="176"/>
        <end position="209"/>
    </location>
</feature>
<feature type="region of interest" description="Disordered" evidence="1">
    <location>
        <begin position="590"/>
        <end position="719"/>
    </location>
</feature>
<keyword evidence="2" id="KW-1133">Transmembrane helix</keyword>
<keyword evidence="2" id="KW-0472">Membrane</keyword>
<evidence type="ECO:0000313" key="4">
    <source>
        <dbReference type="Proteomes" id="UP000313359"/>
    </source>
</evidence>
<reference evidence="3" key="1">
    <citation type="journal article" date="2018" name="Genome Biol. Evol.">
        <title>Genomics and development of Lentinus tigrinus, a white-rot wood-decaying mushroom with dimorphic fruiting bodies.</title>
        <authorList>
            <person name="Wu B."/>
            <person name="Xu Z."/>
            <person name="Knudson A."/>
            <person name="Carlson A."/>
            <person name="Chen N."/>
            <person name="Kovaka S."/>
            <person name="LaButti K."/>
            <person name="Lipzen A."/>
            <person name="Pennachio C."/>
            <person name="Riley R."/>
            <person name="Schakwitz W."/>
            <person name="Umezawa K."/>
            <person name="Ohm R.A."/>
            <person name="Grigoriev I.V."/>
            <person name="Nagy L.G."/>
            <person name="Gibbons J."/>
            <person name="Hibbett D."/>
        </authorList>
    </citation>
    <scope>NUCLEOTIDE SEQUENCE [LARGE SCALE GENOMIC DNA]</scope>
    <source>
        <strain evidence="3">ALCF2SS1-6</strain>
    </source>
</reference>
<name>A0A5C2SPF3_9APHY</name>
<dbReference type="OrthoDB" id="2756128at2759"/>
<dbReference type="EMBL" id="ML122253">
    <property type="protein sequence ID" value="RPD65009.1"/>
    <property type="molecule type" value="Genomic_DNA"/>
</dbReference>
<feature type="region of interest" description="Disordered" evidence="1">
    <location>
        <begin position="90"/>
        <end position="141"/>
    </location>
</feature>
<feature type="compositionally biased region" description="Low complexity" evidence="1">
    <location>
        <begin position="90"/>
        <end position="115"/>
    </location>
</feature>
<evidence type="ECO:0000256" key="2">
    <source>
        <dbReference type="SAM" id="Phobius"/>
    </source>
</evidence>
<feature type="compositionally biased region" description="Basic residues" evidence="1">
    <location>
        <begin position="347"/>
        <end position="357"/>
    </location>
</feature>